<reference evidence="3 4" key="1">
    <citation type="submission" date="2015-01" db="EMBL/GenBank/DDBJ databases">
        <title>The Genome Sequence of Ochroconis gallopava CBS43764.</title>
        <authorList>
            <consortium name="The Broad Institute Genomics Platform"/>
            <person name="Cuomo C."/>
            <person name="de Hoog S."/>
            <person name="Gorbushina A."/>
            <person name="Stielow B."/>
            <person name="Teixiera M."/>
            <person name="Abouelleil A."/>
            <person name="Chapman S.B."/>
            <person name="Priest M."/>
            <person name="Young S.K."/>
            <person name="Wortman J."/>
            <person name="Nusbaum C."/>
            <person name="Birren B."/>
        </authorList>
    </citation>
    <scope>NUCLEOTIDE SEQUENCE [LARGE SCALE GENOMIC DNA]</scope>
    <source>
        <strain evidence="3 4">CBS 43764</strain>
    </source>
</reference>
<evidence type="ECO:0000313" key="4">
    <source>
        <dbReference type="Proteomes" id="UP000053259"/>
    </source>
</evidence>
<keyword evidence="1" id="KW-0472">Membrane</keyword>
<dbReference type="EMBL" id="KN847574">
    <property type="protein sequence ID" value="KIV99670.1"/>
    <property type="molecule type" value="Genomic_DNA"/>
</dbReference>
<keyword evidence="4" id="KW-1185">Reference proteome</keyword>
<dbReference type="RefSeq" id="XP_016209540.1">
    <property type="nucleotide sequence ID" value="XM_016362673.1"/>
</dbReference>
<feature type="transmembrane region" description="Helical" evidence="1">
    <location>
        <begin position="225"/>
        <end position="247"/>
    </location>
</feature>
<accession>A0A0D1XBS4</accession>
<dbReference type="Pfam" id="PF04982">
    <property type="entry name" value="TM_HPP"/>
    <property type="match status" value="1"/>
</dbReference>
<gene>
    <name evidence="3" type="ORF">PV09_08724</name>
</gene>
<dbReference type="VEuPathDB" id="FungiDB:PV09_08724"/>
<proteinExistence type="predicted"/>
<keyword evidence="1" id="KW-1133">Transmembrane helix</keyword>
<dbReference type="InterPro" id="IPR007065">
    <property type="entry name" value="HPP"/>
</dbReference>
<dbReference type="GeneID" id="27316697"/>
<organism evidence="3 4">
    <name type="scientific">Verruconis gallopava</name>
    <dbReference type="NCBI Taxonomy" id="253628"/>
    <lineage>
        <taxon>Eukaryota</taxon>
        <taxon>Fungi</taxon>
        <taxon>Dikarya</taxon>
        <taxon>Ascomycota</taxon>
        <taxon>Pezizomycotina</taxon>
        <taxon>Dothideomycetes</taxon>
        <taxon>Pleosporomycetidae</taxon>
        <taxon>Venturiales</taxon>
        <taxon>Sympoventuriaceae</taxon>
        <taxon>Verruconis</taxon>
    </lineage>
</organism>
<dbReference type="InParanoid" id="A0A0D1XBS4"/>
<dbReference type="HOGENOM" id="CLU_040397_0_1_1"/>
<protein>
    <recommendedName>
        <fullName evidence="2">HPP transmembrane region domain-containing protein</fullName>
    </recommendedName>
</protein>
<dbReference type="PANTHER" id="PTHR33741:SF5">
    <property type="entry name" value="TRANSMEMBRANE PROTEIN DDB_G0269096-RELATED"/>
    <property type="match status" value="1"/>
</dbReference>
<sequence length="388" mass="43926">MKSRDHAVPPDFVHGSRFPLFPFPYSAQFVTHWPVLRIRAMAIRLFGKRRRFGRGDIHFDIDEHLNQYLPPNPIKGLPRWVARFLGYREEPAKELGNILISLWALLGAFVGLLLVASVYRYGLSNYHLPVLFASLGATAILDYNTIQSPLAQPRAAIVGHGLSAVVGVGIAKLYMLSSNYENLRWIAGPTACGVASFVMSMTGTVHPPGGATAVLAAVDPTTEELGWMFVPFILLGSVFMFCVACLINNIQRQFPVFWWSPRETGSWWKKESRKEQDVEKIEPVEEKTEEVIEEMVTRRRVSHVMETAGFKEMIILTPDKIMMPEGFYLDYPTAQILQVLRRQLREWHEEIPDNEQQNQREAAASYLSCGSEATRVDHKHDSSLDDPA</sequence>
<evidence type="ECO:0000256" key="1">
    <source>
        <dbReference type="SAM" id="Phobius"/>
    </source>
</evidence>
<evidence type="ECO:0000313" key="3">
    <source>
        <dbReference type="EMBL" id="KIV99670.1"/>
    </source>
</evidence>
<dbReference type="STRING" id="253628.A0A0D1XBS4"/>
<dbReference type="OrthoDB" id="2016548at2759"/>
<name>A0A0D1XBS4_9PEZI</name>
<dbReference type="PANTHER" id="PTHR33741">
    <property type="entry name" value="TRANSMEMBRANE PROTEIN DDB_G0269096-RELATED"/>
    <property type="match status" value="1"/>
</dbReference>
<feature type="domain" description="HPP transmembrane region" evidence="2">
    <location>
        <begin position="97"/>
        <end position="255"/>
    </location>
</feature>
<evidence type="ECO:0000259" key="2">
    <source>
        <dbReference type="Pfam" id="PF04982"/>
    </source>
</evidence>
<feature type="transmembrane region" description="Helical" evidence="1">
    <location>
        <begin position="98"/>
        <end position="120"/>
    </location>
</feature>
<dbReference type="AlphaFoldDB" id="A0A0D1XBS4"/>
<dbReference type="InterPro" id="IPR058581">
    <property type="entry name" value="TM_HPP"/>
</dbReference>
<feature type="transmembrane region" description="Helical" evidence="1">
    <location>
        <begin position="155"/>
        <end position="175"/>
    </location>
</feature>
<dbReference type="Proteomes" id="UP000053259">
    <property type="component" value="Unassembled WGS sequence"/>
</dbReference>
<keyword evidence="1" id="KW-0812">Transmembrane</keyword>